<dbReference type="Proteomes" id="UP000729402">
    <property type="component" value="Unassembled WGS sequence"/>
</dbReference>
<proteinExistence type="predicted"/>
<protein>
    <recommendedName>
        <fullName evidence="2">NAF domain-containing protein</fullName>
    </recommendedName>
</protein>
<evidence type="ECO:0000313" key="4">
    <source>
        <dbReference type="Proteomes" id="UP000729402"/>
    </source>
</evidence>
<dbReference type="GO" id="GO:0007165">
    <property type="term" value="P:signal transduction"/>
    <property type="evidence" value="ECO:0007669"/>
    <property type="project" value="InterPro"/>
</dbReference>
<accession>A0A8J5SLQ0</accession>
<feature type="domain" description="NAF" evidence="2">
    <location>
        <begin position="61"/>
        <end position="85"/>
    </location>
</feature>
<dbReference type="Pfam" id="PF03822">
    <property type="entry name" value="NAF"/>
    <property type="match status" value="1"/>
</dbReference>
<dbReference type="AlphaFoldDB" id="A0A8J5SLQ0"/>
<dbReference type="InterPro" id="IPR018451">
    <property type="entry name" value="NAF/FISL_domain"/>
</dbReference>
<reference evidence="3" key="2">
    <citation type="submission" date="2021-02" db="EMBL/GenBank/DDBJ databases">
        <authorList>
            <person name="Kimball J.A."/>
            <person name="Haas M.W."/>
            <person name="Macchietto M."/>
            <person name="Kono T."/>
            <person name="Duquette J."/>
            <person name="Shao M."/>
        </authorList>
    </citation>
    <scope>NUCLEOTIDE SEQUENCE</scope>
    <source>
        <tissue evidence="3">Fresh leaf tissue</tissue>
    </source>
</reference>
<reference evidence="3" key="1">
    <citation type="journal article" date="2021" name="bioRxiv">
        <title>Whole Genome Assembly and Annotation of Northern Wild Rice, Zizania palustris L., Supports a Whole Genome Duplication in the Zizania Genus.</title>
        <authorList>
            <person name="Haas M."/>
            <person name="Kono T."/>
            <person name="Macchietto M."/>
            <person name="Millas R."/>
            <person name="McGilp L."/>
            <person name="Shao M."/>
            <person name="Duquette J."/>
            <person name="Hirsch C.N."/>
            <person name="Kimball J."/>
        </authorList>
    </citation>
    <scope>NUCLEOTIDE SEQUENCE</scope>
    <source>
        <tissue evidence="3">Fresh leaf tissue</tissue>
    </source>
</reference>
<keyword evidence="4" id="KW-1185">Reference proteome</keyword>
<name>A0A8J5SLQ0_ZIZPA</name>
<evidence type="ECO:0000259" key="2">
    <source>
        <dbReference type="PROSITE" id="PS50816"/>
    </source>
</evidence>
<evidence type="ECO:0000256" key="1">
    <source>
        <dbReference type="SAM" id="MobiDB-lite"/>
    </source>
</evidence>
<evidence type="ECO:0000313" key="3">
    <source>
        <dbReference type="EMBL" id="KAG8075583.1"/>
    </source>
</evidence>
<feature type="region of interest" description="Disordered" evidence="1">
    <location>
        <begin position="33"/>
        <end position="55"/>
    </location>
</feature>
<comment type="caution">
    <text evidence="3">The sequence shown here is derived from an EMBL/GenBank/DDBJ whole genome shotgun (WGS) entry which is preliminary data.</text>
</comment>
<dbReference type="EMBL" id="JAAALK010000283">
    <property type="protein sequence ID" value="KAG8075583.1"/>
    <property type="molecule type" value="Genomic_DNA"/>
</dbReference>
<dbReference type="InterPro" id="IPR004041">
    <property type="entry name" value="NAF_dom"/>
</dbReference>
<sequence>MEMRWFKMGFKEVSYYVDNNDRLHKLNGSDKLELDDSDSDDMFPPSPSTLESSSSVVHTLRGTGELNAFDIIMSSPSFNLFDLFKERDEKMRFVSDASVSVIISKLEEIAGMVSFMTRTKDCQVSIEATKNRQMGVLAISTKVFELTQRSS</sequence>
<dbReference type="OrthoDB" id="691606at2759"/>
<dbReference type="PROSITE" id="PS50816">
    <property type="entry name" value="NAF"/>
    <property type="match status" value="1"/>
</dbReference>
<organism evidence="3 4">
    <name type="scientific">Zizania palustris</name>
    <name type="common">Northern wild rice</name>
    <dbReference type="NCBI Taxonomy" id="103762"/>
    <lineage>
        <taxon>Eukaryota</taxon>
        <taxon>Viridiplantae</taxon>
        <taxon>Streptophyta</taxon>
        <taxon>Embryophyta</taxon>
        <taxon>Tracheophyta</taxon>
        <taxon>Spermatophyta</taxon>
        <taxon>Magnoliopsida</taxon>
        <taxon>Liliopsida</taxon>
        <taxon>Poales</taxon>
        <taxon>Poaceae</taxon>
        <taxon>BOP clade</taxon>
        <taxon>Oryzoideae</taxon>
        <taxon>Oryzeae</taxon>
        <taxon>Zizaniinae</taxon>
        <taxon>Zizania</taxon>
    </lineage>
</organism>
<dbReference type="CDD" id="cd12195">
    <property type="entry name" value="CIPK_C"/>
    <property type="match status" value="1"/>
</dbReference>
<gene>
    <name evidence="3" type="ORF">GUJ93_ZPchr0006g43932</name>
</gene>